<name>A0ABY6URW2_BIOOC</name>
<gene>
    <name evidence="2" type="ORF">CLO192961_LOCUS346735</name>
</gene>
<feature type="coiled-coil region" evidence="1">
    <location>
        <begin position="39"/>
        <end position="66"/>
    </location>
</feature>
<evidence type="ECO:0000313" key="3">
    <source>
        <dbReference type="Proteomes" id="UP000766486"/>
    </source>
</evidence>
<protein>
    <recommendedName>
        <fullName evidence="4">Fungal N-terminal domain-containing protein</fullName>
    </recommendedName>
</protein>
<dbReference type="EMBL" id="CABFNS010000862">
    <property type="protein sequence ID" value="VUC33350.1"/>
    <property type="molecule type" value="Genomic_DNA"/>
</dbReference>
<comment type="caution">
    <text evidence="2">The sequence shown here is derived from an EMBL/GenBank/DDBJ whole genome shotgun (WGS) entry which is preliminary data.</text>
</comment>
<feature type="coiled-coil region" evidence="1">
    <location>
        <begin position="188"/>
        <end position="215"/>
    </location>
</feature>
<keyword evidence="3" id="KW-1185">Reference proteome</keyword>
<reference evidence="2 3" key="1">
    <citation type="submission" date="2019-06" db="EMBL/GenBank/DDBJ databases">
        <authorList>
            <person name="Broberg M."/>
        </authorList>
    </citation>
    <scope>NUCLEOTIDE SEQUENCE [LARGE SCALE GENOMIC DNA]</scope>
</reference>
<evidence type="ECO:0008006" key="4">
    <source>
        <dbReference type="Google" id="ProtNLM"/>
    </source>
</evidence>
<sequence length="1099" mass="122632">MANPLSVAGSAVGVVSLGLRVTGGITEYIDALQSRDQYIESVRQKNDTLRKTLQIVEASLSRLQQQGDHQAAAQVVRECLDTSMKELKALEDLITELTVGNPSLPRRESKLKTQGKKLMYPFSRPKLEQLGTRLGHINAALQLALQTLGLSISQLSTEKLVTLEATSQAMSTDLLMVQSEVSAIGNPLKDMRSTLSGFESRFENLENLCKQLLESPAICRTTPETTSNMITNRLLSKPGVLRDMCDASLPRGPHKSNQALPGMNNGTAHTGSRVSTYPGGRFSCLCRNKQRLQRKNTVWGSVNISVETTSEEHLPGCPATQILLDTNESRKVSLTYTGLRSLLSSAIEISFMMPSGAGGWSLSSNFTYYPIVDPATAPAFKILSLIESSQMGCLEEAELKERLFPSAVAAMLRLFQTKKASPRAVDAENKSLIHYLLRCIRNINTDHLRRGRHQAEPNVLVDLLEYLLINKAPSNDYDTYGYTPMIEMYSIYNYAAVTDPLYSAVTDLVLRSNTEDNVVCMSGQPFPMGPARIIDRSGREIDAEPVVVALHFLSSSTRVAEAYGCGPLSVAILFNNLEEVEHLVKNHPATLAERNLFGHSPMHLAADKPPMLRLMVKAADAGFLNQKLNESGMTPLETALMFSGLICREQRDSQRMCRKCTCAESAVIILKADCAVPVPKILHTVLASASKRCRLKFIRHIKDRRDRLKQLAIDNLPAAVLSQLGLSPEHVLDSLAPRVTQLLQDHGVCIPEALSIGPGSAPVYQKLCSPSDAELFFRIGFRDLDSWRDVDRAELRNLPSQRPSYLHWLAAHGARSCLFKSFESPKSIFVAHFTFFEMGKSLTSDFLSSWNIVNDTLPLSPEARKGWFQTVNSTVLSANITDSCRCRCSDAGCTPLTSLLKGSIQNLNWRGKVVHLHGLGRDVSVEWSPLSKLISGFIPYLESFWFYFEARHHSEALRYLTFTALGIGHCCCEPRFQFSNSPEETENEQGYELKLLEELLREFNEEMTKILQDPDLSIADLTRFWSHTWVDRMDEVLRHLEGDNLTDGEIREAEEIGVVWDKLGPEPPEAPTLEESRNPYNDRTFDYWMYELYKIEAAC</sequence>
<dbReference type="Gene3D" id="1.25.40.20">
    <property type="entry name" value="Ankyrin repeat-containing domain"/>
    <property type="match status" value="1"/>
</dbReference>
<dbReference type="SUPFAM" id="SSF48403">
    <property type="entry name" value="Ankyrin repeat"/>
    <property type="match status" value="1"/>
</dbReference>
<dbReference type="Proteomes" id="UP000766486">
    <property type="component" value="Unassembled WGS sequence"/>
</dbReference>
<proteinExistence type="predicted"/>
<keyword evidence="1" id="KW-0175">Coiled coil</keyword>
<evidence type="ECO:0000256" key="1">
    <source>
        <dbReference type="SAM" id="Coils"/>
    </source>
</evidence>
<accession>A0ABY6URW2</accession>
<dbReference type="InterPro" id="IPR036770">
    <property type="entry name" value="Ankyrin_rpt-contain_sf"/>
</dbReference>
<organism evidence="2 3">
    <name type="scientific">Bionectria ochroleuca</name>
    <name type="common">Gliocladium roseum</name>
    <dbReference type="NCBI Taxonomy" id="29856"/>
    <lineage>
        <taxon>Eukaryota</taxon>
        <taxon>Fungi</taxon>
        <taxon>Dikarya</taxon>
        <taxon>Ascomycota</taxon>
        <taxon>Pezizomycotina</taxon>
        <taxon>Sordariomycetes</taxon>
        <taxon>Hypocreomycetidae</taxon>
        <taxon>Hypocreales</taxon>
        <taxon>Bionectriaceae</taxon>
        <taxon>Clonostachys</taxon>
    </lineage>
</organism>
<evidence type="ECO:0000313" key="2">
    <source>
        <dbReference type="EMBL" id="VUC33350.1"/>
    </source>
</evidence>